<keyword evidence="13" id="KW-0255">Endonuclease</keyword>
<accession>A0AAD7DAD9</accession>
<evidence type="ECO:0000256" key="6">
    <source>
        <dbReference type="ARBA" id="ARBA00022763"/>
    </source>
</evidence>
<evidence type="ECO:0000313" key="14">
    <source>
        <dbReference type="Proteomes" id="UP001221757"/>
    </source>
</evidence>
<keyword evidence="10" id="KW-0539">Nucleus</keyword>
<dbReference type="InterPro" id="IPR036691">
    <property type="entry name" value="Endo/exonu/phosph_ase_sf"/>
</dbReference>
<dbReference type="Pfam" id="PF03372">
    <property type="entry name" value="Exo_endo_phos"/>
    <property type="match status" value="1"/>
</dbReference>
<protein>
    <submittedName>
        <fullName evidence="13">Endonuclease/exonuclease/phosphatase</fullName>
    </submittedName>
</protein>
<keyword evidence="5" id="KW-0479">Metal-binding</keyword>
<feature type="region of interest" description="Disordered" evidence="11">
    <location>
        <begin position="267"/>
        <end position="286"/>
    </location>
</feature>
<name>A0AAD7DAD9_MYCRO</name>
<evidence type="ECO:0000256" key="5">
    <source>
        <dbReference type="ARBA" id="ARBA00022723"/>
    </source>
</evidence>
<keyword evidence="8" id="KW-0460">Magnesium</keyword>
<evidence type="ECO:0000313" key="13">
    <source>
        <dbReference type="EMBL" id="KAJ7686566.1"/>
    </source>
</evidence>
<keyword evidence="7" id="KW-0378">Hydrolase</keyword>
<evidence type="ECO:0000256" key="3">
    <source>
        <dbReference type="ARBA" id="ARBA00004322"/>
    </source>
</evidence>
<dbReference type="PANTHER" id="PTHR15822">
    <property type="entry name" value="TRAF AND TNF RECEPTOR-ASSOCIATED PROTEIN"/>
    <property type="match status" value="1"/>
</dbReference>
<evidence type="ECO:0000256" key="11">
    <source>
        <dbReference type="SAM" id="MobiDB-lite"/>
    </source>
</evidence>
<dbReference type="PANTHER" id="PTHR15822:SF4">
    <property type="entry name" value="TYROSYL-DNA PHOSPHODIESTERASE 2"/>
    <property type="match status" value="1"/>
</dbReference>
<evidence type="ECO:0000259" key="12">
    <source>
        <dbReference type="Pfam" id="PF03372"/>
    </source>
</evidence>
<comment type="cofactor">
    <cofactor evidence="2">
        <name>Mg(2+)</name>
        <dbReference type="ChEBI" id="CHEBI:18420"/>
    </cofactor>
</comment>
<organism evidence="13 14">
    <name type="scientific">Mycena rosella</name>
    <name type="common">Pink bonnet</name>
    <name type="synonym">Agaricus rosellus</name>
    <dbReference type="NCBI Taxonomy" id="1033263"/>
    <lineage>
        <taxon>Eukaryota</taxon>
        <taxon>Fungi</taxon>
        <taxon>Dikarya</taxon>
        <taxon>Basidiomycota</taxon>
        <taxon>Agaricomycotina</taxon>
        <taxon>Agaricomycetes</taxon>
        <taxon>Agaricomycetidae</taxon>
        <taxon>Agaricales</taxon>
        <taxon>Marasmiineae</taxon>
        <taxon>Mycenaceae</taxon>
        <taxon>Mycena</taxon>
    </lineage>
</organism>
<gene>
    <name evidence="13" type="ORF">B0H17DRAFT_1071971</name>
</gene>
<dbReference type="GO" id="GO:0046872">
    <property type="term" value="F:metal ion binding"/>
    <property type="evidence" value="ECO:0007669"/>
    <property type="project" value="UniProtKB-KW"/>
</dbReference>
<dbReference type="GO" id="GO:0003697">
    <property type="term" value="F:single-stranded DNA binding"/>
    <property type="evidence" value="ECO:0007669"/>
    <property type="project" value="TreeGrafter"/>
</dbReference>
<comment type="caution">
    <text evidence="13">The sequence shown here is derived from an EMBL/GenBank/DDBJ whole genome shotgun (WGS) entry which is preliminary data.</text>
</comment>
<evidence type="ECO:0000256" key="9">
    <source>
        <dbReference type="ARBA" id="ARBA00023204"/>
    </source>
</evidence>
<dbReference type="GO" id="GO:0004519">
    <property type="term" value="F:endonuclease activity"/>
    <property type="evidence" value="ECO:0007669"/>
    <property type="project" value="UniProtKB-KW"/>
</dbReference>
<dbReference type="SUPFAM" id="SSF56219">
    <property type="entry name" value="DNase I-like"/>
    <property type="match status" value="1"/>
</dbReference>
<evidence type="ECO:0000256" key="2">
    <source>
        <dbReference type="ARBA" id="ARBA00001946"/>
    </source>
</evidence>
<comment type="subcellular location">
    <subcellularLocation>
        <location evidence="3">Nucleus</location>
        <location evidence="3">PML body</location>
    </subcellularLocation>
</comment>
<dbReference type="Proteomes" id="UP001221757">
    <property type="component" value="Unassembled WGS sequence"/>
</dbReference>
<feature type="domain" description="Endonuclease/exonuclease/phosphatase" evidence="12">
    <location>
        <begin position="73"/>
        <end position="330"/>
    </location>
</feature>
<sequence length="341" mass="37491">MPSWKWKWVNAFFRRPSMPSMPSTPTKPLRSPVKPQNKTLYSYDARKSLWCPTSEASGTSSDYHPNAPLFSLVSWNVDFAAPLVVRRFQAALSHLEQLLSSTPPPPPTIVLLQEVHSSCFKPLLSNAFIRKFYQVTNISSPHSYSTITLVPHSLASLVSSVSRIPFAETRMQRDCLYFDLAVPMSGGPAPKTLRFRIANTHLESLSGFGDRARPKQLEAISTLLTASGVDGGLVAGDMNSISPSDQNLPEEVGLSDAWLATGAVKNTETGETGDTGEAEGHTWGYQPRCQYPPRRLDKILTVGKLEAVELQRVGVGLKVEGRATMWVSDHYSLFAKISLSS</sequence>
<evidence type="ECO:0000256" key="1">
    <source>
        <dbReference type="ARBA" id="ARBA00001936"/>
    </source>
</evidence>
<evidence type="ECO:0000256" key="10">
    <source>
        <dbReference type="ARBA" id="ARBA00023242"/>
    </source>
</evidence>
<proteinExistence type="predicted"/>
<dbReference type="CDD" id="cd09080">
    <property type="entry name" value="TDP2"/>
    <property type="match status" value="1"/>
</dbReference>
<keyword evidence="9" id="KW-0234">DNA repair</keyword>
<comment type="cofactor">
    <cofactor evidence="1">
        <name>Mn(2+)</name>
        <dbReference type="ChEBI" id="CHEBI:29035"/>
    </cofactor>
</comment>
<dbReference type="GO" id="GO:0005737">
    <property type="term" value="C:cytoplasm"/>
    <property type="evidence" value="ECO:0007669"/>
    <property type="project" value="TreeGrafter"/>
</dbReference>
<keyword evidence="6" id="KW-0227">DNA damage</keyword>
<evidence type="ECO:0000256" key="7">
    <source>
        <dbReference type="ARBA" id="ARBA00022801"/>
    </source>
</evidence>
<dbReference type="GO" id="GO:0006302">
    <property type="term" value="P:double-strand break repair"/>
    <property type="evidence" value="ECO:0007669"/>
    <property type="project" value="TreeGrafter"/>
</dbReference>
<keyword evidence="4" id="KW-0540">Nuclease</keyword>
<keyword evidence="14" id="KW-1185">Reference proteome</keyword>
<dbReference type="GO" id="GO:0070260">
    <property type="term" value="F:5'-tyrosyl-DNA phosphodiesterase activity"/>
    <property type="evidence" value="ECO:0007669"/>
    <property type="project" value="TreeGrafter"/>
</dbReference>
<evidence type="ECO:0000256" key="8">
    <source>
        <dbReference type="ARBA" id="ARBA00022842"/>
    </source>
</evidence>
<dbReference type="Gene3D" id="3.60.10.10">
    <property type="entry name" value="Endonuclease/exonuclease/phosphatase"/>
    <property type="match status" value="1"/>
</dbReference>
<dbReference type="AlphaFoldDB" id="A0AAD7DAD9"/>
<dbReference type="InterPro" id="IPR051547">
    <property type="entry name" value="TDP2-like"/>
</dbReference>
<reference evidence="13" key="1">
    <citation type="submission" date="2023-03" db="EMBL/GenBank/DDBJ databases">
        <title>Massive genome expansion in bonnet fungi (Mycena s.s.) driven by repeated elements and novel gene families across ecological guilds.</title>
        <authorList>
            <consortium name="Lawrence Berkeley National Laboratory"/>
            <person name="Harder C.B."/>
            <person name="Miyauchi S."/>
            <person name="Viragh M."/>
            <person name="Kuo A."/>
            <person name="Thoen E."/>
            <person name="Andreopoulos B."/>
            <person name="Lu D."/>
            <person name="Skrede I."/>
            <person name="Drula E."/>
            <person name="Henrissat B."/>
            <person name="Morin E."/>
            <person name="Kohler A."/>
            <person name="Barry K."/>
            <person name="LaButti K."/>
            <person name="Morin E."/>
            <person name="Salamov A."/>
            <person name="Lipzen A."/>
            <person name="Mereny Z."/>
            <person name="Hegedus B."/>
            <person name="Baldrian P."/>
            <person name="Stursova M."/>
            <person name="Weitz H."/>
            <person name="Taylor A."/>
            <person name="Grigoriev I.V."/>
            <person name="Nagy L.G."/>
            <person name="Martin F."/>
            <person name="Kauserud H."/>
        </authorList>
    </citation>
    <scope>NUCLEOTIDE SEQUENCE</scope>
    <source>
        <strain evidence="13">CBHHK067</strain>
    </source>
</reference>
<dbReference type="InterPro" id="IPR005135">
    <property type="entry name" value="Endo/exonuclease/phosphatase"/>
</dbReference>
<evidence type="ECO:0000256" key="4">
    <source>
        <dbReference type="ARBA" id="ARBA00022722"/>
    </source>
</evidence>
<dbReference type="EMBL" id="JARKIE010000095">
    <property type="protein sequence ID" value="KAJ7686566.1"/>
    <property type="molecule type" value="Genomic_DNA"/>
</dbReference>